<proteinExistence type="predicted"/>
<dbReference type="STRING" id="50990.A0A4Y7Q2K7"/>
<dbReference type="PROSITE" id="PS00463">
    <property type="entry name" value="ZN2_CY6_FUNGAL_1"/>
    <property type="match status" value="1"/>
</dbReference>
<dbReference type="InterPro" id="IPR036864">
    <property type="entry name" value="Zn2-C6_fun-type_DNA-bd_sf"/>
</dbReference>
<dbReference type="CDD" id="cd12148">
    <property type="entry name" value="fungal_TF_MHR"/>
    <property type="match status" value="1"/>
</dbReference>
<evidence type="ECO:0000256" key="2">
    <source>
        <dbReference type="ARBA" id="ARBA00022723"/>
    </source>
</evidence>
<dbReference type="Gene3D" id="4.10.240.10">
    <property type="entry name" value="Zn(2)-C6 fungal-type DNA-binding domain"/>
    <property type="match status" value="1"/>
</dbReference>
<dbReference type="GO" id="GO:0006351">
    <property type="term" value="P:DNA-templated transcription"/>
    <property type="evidence" value="ECO:0007669"/>
    <property type="project" value="InterPro"/>
</dbReference>
<dbReference type="Pfam" id="PF00172">
    <property type="entry name" value="Zn_clus"/>
    <property type="match status" value="1"/>
</dbReference>
<dbReference type="GO" id="GO:0008270">
    <property type="term" value="F:zinc ion binding"/>
    <property type="evidence" value="ECO:0007669"/>
    <property type="project" value="InterPro"/>
</dbReference>
<dbReference type="SMART" id="SM00066">
    <property type="entry name" value="GAL4"/>
    <property type="match status" value="1"/>
</dbReference>
<dbReference type="InterPro" id="IPR050815">
    <property type="entry name" value="TF_fung"/>
</dbReference>
<gene>
    <name evidence="8" type="ORF">BD410DRAFT_283360</name>
</gene>
<feature type="domain" description="Zn(2)-C6 fungal-type" evidence="7">
    <location>
        <begin position="50"/>
        <end position="80"/>
    </location>
</feature>
<dbReference type="OrthoDB" id="2123952at2759"/>
<accession>A0A4Y7Q2K7</accession>
<evidence type="ECO:0000313" key="8">
    <source>
        <dbReference type="EMBL" id="TDL21887.1"/>
    </source>
</evidence>
<keyword evidence="4" id="KW-0804">Transcription</keyword>
<comment type="subcellular location">
    <subcellularLocation>
        <location evidence="1">Nucleus</location>
    </subcellularLocation>
</comment>
<feature type="region of interest" description="Disordered" evidence="6">
    <location>
        <begin position="126"/>
        <end position="147"/>
    </location>
</feature>
<keyword evidence="5" id="KW-0539">Nucleus</keyword>
<reference evidence="8 9" key="1">
    <citation type="submission" date="2018-06" db="EMBL/GenBank/DDBJ databases">
        <title>A transcriptomic atlas of mushroom development highlights an independent origin of complex multicellularity.</title>
        <authorList>
            <consortium name="DOE Joint Genome Institute"/>
            <person name="Krizsan K."/>
            <person name="Almasi E."/>
            <person name="Merenyi Z."/>
            <person name="Sahu N."/>
            <person name="Viragh M."/>
            <person name="Koszo T."/>
            <person name="Mondo S."/>
            <person name="Kiss B."/>
            <person name="Balint B."/>
            <person name="Kues U."/>
            <person name="Barry K."/>
            <person name="Hegedus J.C."/>
            <person name="Henrissat B."/>
            <person name="Johnson J."/>
            <person name="Lipzen A."/>
            <person name="Ohm R."/>
            <person name="Nagy I."/>
            <person name="Pangilinan J."/>
            <person name="Yan J."/>
            <person name="Xiong Y."/>
            <person name="Grigoriev I.V."/>
            <person name="Hibbett D.S."/>
            <person name="Nagy L.G."/>
        </authorList>
    </citation>
    <scope>NUCLEOTIDE SEQUENCE [LARGE SCALE GENOMIC DNA]</scope>
    <source>
        <strain evidence="8 9">SZMC22713</strain>
    </source>
</reference>
<dbReference type="GO" id="GO:0003677">
    <property type="term" value="F:DNA binding"/>
    <property type="evidence" value="ECO:0007669"/>
    <property type="project" value="InterPro"/>
</dbReference>
<evidence type="ECO:0000256" key="3">
    <source>
        <dbReference type="ARBA" id="ARBA00023015"/>
    </source>
</evidence>
<dbReference type="GO" id="GO:0000981">
    <property type="term" value="F:DNA-binding transcription factor activity, RNA polymerase II-specific"/>
    <property type="evidence" value="ECO:0007669"/>
    <property type="project" value="InterPro"/>
</dbReference>
<name>A0A4Y7Q2K7_9AGAM</name>
<evidence type="ECO:0000313" key="9">
    <source>
        <dbReference type="Proteomes" id="UP000294933"/>
    </source>
</evidence>
<organism evidence="8 9">
    <name type="scientific">Rickenella mellea</name>
    <dbReference type="NCBI Taxonomy" id="50990"/>
    <lineage>
        <taxon>Eukaryota</taxon>
        <taxon>Fungi</taxon>
        <taxon>Dikarya</taxon>
        <taxon>Basidiomycota</taxon>
        <taxon>Agaricomycotina</taxon>
        <taxon>Agaricomycetes</taxon>
        <taxon>Hymenochaetales</taxon>
        <taxon>Rickenellaceae</taxon>
        <taxon>Rickenella</taxon>
    </lineage>
</organism>
<evidence type="ECO:0000256" key="1">
    <source>
        <dbReference type="ARBA" id="ARBA00004123"/>
    </source>
</evidence>
<dbReference type="GO" id="GO:0005634">
    <property type="term" value="C:nucleus"/>
    <property type="evidence" value="ECO:0007669"/>
    <property type="project" value="UniProtKB-SubCell"/>
</dbReference>
<evidence type="ECO:0000256" key="5">
    <source>
        <dbReference type="ARBA" id="ARBA00023242"/>
    </source>
</evidence>
<dbReference type="PROSITE" id="PS50048">
    <property type="entry name" value="ZN2_CY6_FUNGAL_2"/>
    <property type="match status" value="1"/>
</dbReference>
<dbReference type="InterPro" id="IPR001138">
    <property type="entry name" value="Zn2Cys6_DnaBD"/>
</dbReference>
<protein>
    <recommendedName>
        <fullName evidence="7">Zn(2)-C6 fungal-type domain-containing protein</fullName>
    </recommendedName>
</protein>
<dbReference type="Proteomes" id="UP000294933">
    <property type="component" value="Unassembled WGS sequence"/>
</dbReference>
<keyword evidence="2" id="KW-0479">Metal-binding</keyword>
<evidence type="ECO:0000259" key="7">
    <source>
        <dbReference type="PROSITE" id="PS50048"/>
    </source>
</evidence>
<dbReference type="VEuPathDB" id="FungiDB:BD410DRAFT_283360"/>
<keyword evidence="9" id="KW-1185">Reference proteome</keyword>
<dbReference type="InterPro" id="IPR007219">
    <property type="entry name" value="XnlR_reg_dom"/>
</dbReference>
<dbReference type="EMBL" id="ML170178">
    <property type="protein sequence ID" value="TDL21887.1"/>
    <property type="molecule type" value="Genomic_DNA"/>
</dbReference>
<dbReference type="AlphaFoldDB" id="A0A4Y7Q2K7"/>
<sequence length="518" mass="56810">MHRNGCTSHGYKTARPQHLYFEQAAILVRNNSMMSSSDNFADDRLHRGEACLPCRRRKTKCDGVRPTCRACRPASRECTYTSAGTFSTQYLEGETPQLQTHAHGLEDHTHDAVILRDPYAAYAEAQTMRTSQSRHAHQQGEESEPVGSSITLQMNHEVLSMLVGKFFERGELLGFSLEKSRSIEQINLPISNPNFPHVALLNTIYLWALQILNSSASSRLIPLYVAEATRAINNARNSQDSRIRVQIIQAEALLALFFYSNGRLVEGQYHSAGAVSMALTAGLHCTNPIGAGSSSSFGNLVPTTTFILPQPHDPAEAAERTRLFWAVYSLDACWSVVSRSPPKIMDSGNQATAIKIPWPVSTNEYQAMYLRGLHATSNTIQEFYAIGQSPQNSCGVSSSTLRAQASALLKHAIHLGETEKSDDAQRKFRDMARFISSFIGSLPSVNGQSDLEPVVLLTNLVTRSLAHAAEIHLHVGYMAFSPGSLTVCINSALAILTVTEHIISEESDVIDPAIVVSV</sequence>
<dbReference type="PANTHER" id="PTHR47338">
    <property type="entry name" value="ZN(II)2CYS6 TRANSCRIPTION FACTOR (EUROFUNG)-RELATED"/>
    <property type="match status" value="1"/>
</dbReference>
<dbReference type="CDD" id="cd00067">
    <property type="entry name" value="GAL4"/>
    <property type="match status" value="1"/>
</dbReference>
<evidence type="ECO:0000256" key="6">
    <source>
        <dbReference type="SAM" id="MobiDB-lite"/>
    </source>
</evidence>
<keyword evidence="3" id="KW-0805">Transcription regulation</keyword>
<evidence type="ECO:0000256" key="4">
    <source>
        <dbReference type="ARBA" id="ARBA00023163"/>
    </source>
</evidence>
<dbReference type="Pfam" id="PF04082">
    <property type="entry name" value="Fungal_trans"/>
    <property type="match status" value="1"/>
</dbReference>
<dbReference type="PANTHER" id="PTHR47338:SF29">
    <property type="entry name" value="ZN(2)-C6 FUNGAL-TYPE DOMAIN-CONTAINING PROTEIN"/>
    <property type="match status" value="1"/>
</dbReference>
<dbReference type="SUPFAM" id="SSF57701">
    <property type="entry name" value="Zn2/Cys6 DNA-binding domain"/>
    <property type="match status" value="1"/>
</dbReference>